<accession>A0A2N0Z6Y9</accession>
<dbReference type="GO" id="GO:0016616">
    <property type="term" value="F:oxidoreductase activity, acting on the CH-OH group of donors, NAD or NADP as acceptor"/>
    <property type="evidence" value="ECO:0007669"/>
    <property type="project" value="InterPro"/>
</dbReference>
<evidence type="ECO:0000256" key="2">
    <source>
        <dbReference type="ARBA" id="ARBA00023002"/>
    </source>
</evidence>
<evidence type="ECO:0000259" key="6">
    <source>
        <dbReference type="Pfam" id="PF02826"/>
    </source>
</evidence>
<dbReference type="Gene3D" id="3.40.50.720">
    <property type="entry name" value="NAD(P)-binding Rossmann-like Domain"/>
    <property type="match status" value="2"/>
</dbReference>
<sequence length="330" mass="37928">MTGTTGSFHVEKEGDDQLILVTLPDLPADYQASLLDRYGDIYFLVDFLNGHIPLEKIEILITYGFDLDECTLNKLPSLKWVQVFQTGVEHIQLNELENRDILLTNVRGIYGNSISEYVMSFILYFMRDMERFIENQRLQIYNRSILPDEVYGKTIVILGAGAIGREIAKKAKLFQMKVIGVNTTGSPVEGFDEMYTFDDRNQVMGKGDFVVALFPVTDKTYHCITKEQFQLMKKSAYFINVGRADLIVEEDLIQALQQEMIKGAVLDVFNEEPLPKSSPLWEVDTLYLTPHISGKTKLFYQRCIDIFDENYRAFKAGDQLAFNFNYQKGY</sequence>
<protein>
    <submittedName>
        <fullName evidence="7">Hydroxyacid dehydrogenase</fullName>
    </submittedName>
</protein>
<comment type="similarity">
    <text evidence="1 4">Belongs to the D-isomer specific 2-hydroxyacid dehydrogenase family.</text>
</comment>
<keyword evidence="2 4" id="KW-0560">Oxidoreductase</keyword>
<comment type="caution">
    <text evidence="7">The sequence shown here is derived from an EMBL/GenBank/DDBJ whole genome shotgun (WGS) entry which is preliminary data.</text>
</comment>
<dbReference type="Proteomes" id="UP000233375">
    <property type="component" value="Unassembled WGS sequence"/>
</dbReference>
<evidence type="ECO:0000256" key="3">
    <source>
        <dbReference type="ARBA" id="ARBA00023027"/>
    </source>
</evidence>
<dbReference type="Pfam" id="PF00389">
    <property type="entry name" value="2-Hacid_dh"/>
    <property type="match status" value="1"/>
</dbReference>
<evidence type="ECO:0000259" key="5">
    <source>
        <dbReference type="Pfam" id="PF00389"/>
    </source>
</evidence>
<dbReference type="EMBL" id="PISE01000004">
    <property type="protein sequence ID" value="PKG25279.1"/>
    <property type="molecule type" value="Genomic_DNA"/>
</dbReference>
<dbReference type="Pfam" id="PF02826">
    <property type="entry name" value="2-Hacid_dh_C"/>
    <property type="match status" value="1"/>
</dbReference>
<keyword evidence="3" id="KW-0520">NAD</keyword>
<dbReference type="AlphaFoldDB" id="A0A2N0Z6Y9"/>
<dbReference type="SUPFAM" id="SSF52283">
    <property type="entry name" value="Formate/glycerate dehydrogenase catalytic domain-like"/>
    <property type="match status" value="1"/>
</dbReference>
<gene>
    <name evidence="7" type="ORF">CWS01_02040</name>
</gene>
<evidence type="ECO:0000313" key="7">
    <source>
        <dbReference type="EMBL" id="PKG25279.1"/>
    </source>
</evidence>
<dbReference type="InterPro" id="IPR006139">
    <property type="entry name" value="D-isomer_2_OHA_DH_cat_dom"/>
</dbReference>
<name>A0A2N0Z6Y9_9BACI</name>
<dbReference type="FunFam" id="3.40.50.720:FF:000363">
    <property type="entry name" value="D-isomer specific 2-hydroxyacid dehydrogenase"/>
    <property type="match status" value="1"/>
</dbReference>
<dbReference type="PANTHER" id="PTHR43333">
    <property type="entry name" value="2-HACID_DH_C DOMAIN-CONTAINING PROTEIN"/>
    <property type="match status" value="1"/>
</dbReference>
<keyword evidence="8" id="KW-1185">Reference proteome</keyword>
<organism evidence="7 8">
    <name type="scientific">Niallia nealsonii</name>
    <dbReference type="NCBI Taxonomy" id="115979"/>
    <lineage>
        <taxon>Bacteria</taxon>
        <taxon>Bacillati</taxon>
        <taxon>Bacillota</taxon>
        <taxon>Bacilli</taxon>
        <taxon>Bacillales</taxon>
        <taxon>Bacillaceae</taxon>
        <taxon>Niallia</taxon>
    </lineage>
</organism>
<dbReference type="PANTHER" id="PTHR43333:SF1">
    <property type="entry name" value="D-ISOMER SPECIFIC 2-HYDROXYACID DEHYDROGENASE NAD-BINDING DOMAIN-CONTAINING PROTEIN"/>
    <property type="match status" value="1"/>
</dbReference>
<evidence type="ECO:0000313" key="8">
    <source>
        <dbReference type="Proteomes" id="UP000233375"/>
    </source>
</evidence>
<dbReference type="SUPFAM" id="SSF51735">
    <property type="entry name" value="NAD(P)-binding Rossmann-fold domains"/>
    <property type="match status" value="1"/>
</dbReference>
<feature type="domain" description="D-isomer specific 2-hydroxyacid dehydrogenase NAD-binding" evidence="6">
    <location>
        <begin position="120"/>
        <end position="293"/>
    </location>
</feature>
<dbReference type="GO" id="GO:0051287">
    <property type="term" value="F:NAD binding"/>
    <property type="evidence" value="ECO:0007669"/>
    <property type="project" value="InterPro"/>
</dbReference>
<dbReference type="InterPro" id="IPR036291">
    <property type="entry name" value="NAD(P)-bd_dom_sf"/>
</dbReference>
<evidence type="ECO:0000256" key="4">
    <source>
        <dbReference type="RuleBase" id="RU003719"/>
    </source>
</evidence>
<feature type="domain" description="D-isomer specific 2-hydroxyacid dehydrogenase catalytic" evidence="5">
    <location>
        <begin position="54"/>
        <end position="321"/>
    </location>
</feature>
<dbReference type="CDD" id="cd05300">
    <property type="entry name" value="2-Hacid_dh_1"/>
    <property type="match status" value="1"/>
</dbReference>
<evidence type="ECO:0000256" key="1">
    <source>
        <dbReference type="ARBA" id="ARBA00005854"/>
    </source>
</evidence>
<dbReference type="InterPro" id="IPR006140">
    <property type="entry name" value="D-isomer_DH_NAD-bd"/>
</dbReference>
<proteinExistence type="inferred from homology"/>
<reference evidence="7 8" key="1">
    <citation type="journal article" date="2003" name="Int. J. Syst. Evol. Microbiol.">
        <title>Bacillus nealsonii sp. nov., isolated from a spacecraft-assembly facility, whose spores are gamma-radiation resistant.</title>
        <authorList>
            <person name="Venkateswaran K."/>
            <person name="Kempf M."/>
            <person name="Chen F."/>
            <person name="Satomi M."/>
            <person name="Nicholson W."/>
            <person name="Kern R."/>
        </authorList>
    </citation>
    <scope>NUCLEOTIDE SEQUENCE [LARGE SCALE GENOMIC DNA]</scope>
    <source>
        <strain evidence="7 8">FO-92</strain>
    </source>
</reference>